<reference evidence="2" key="1">
    <citation type="journal article" date="2023" name="G3 (Bethesda)">
        <title>A reference genome for the long-term kleptoplast-retaining sea slug Elysia crispata morphotype clarki.</title>
        <authorList>
            <person name="Eastman K.E."/>
            <person name="Pendleton A.L."/>
            <person name="Shaikh M.A."/>
            <person name="Suttiyut T."/>
            <person name="Ogas R."/>
            <person name="Tomko P."/>
            <person name="Gavelis G."/>
            <person name="Widhalm J.R."/>
            <person name="Wisecaver J.H."/>
        </authorList>
    </citation>
    <scope>NUCLEOTIDE SEQUENCE</scope>
    <source>
        <strain evidence="2">ECLA1</strain>
    </source>
</reference>
<dbReference type="EMBL" id="JAWDGP010006429">
    <property type="protein sequence ID" value="KAK3741351.1"/>
    <property type="molecule type" value="Genomic_DNA"/>
</dbReference>
<name>A0AAE0YD71_9GAST</name>
<evidence type="ECO:0000256" key="1">
    <source>
        <dbReference type="SAM" id="MobiDB-lite"/>
    </source>
</evidence>
<evidence type="ECO:0000313" key="3">
    <source>
        <dbReference type="Proteomes" id="UP001283361"/>
    </source>
</evidence>
<keyword evidence="3" id="KW-1185">Reference proteome</keyword>
<organism evidence="2 3">
    <name type="scientific">Elysia crispata</name>
    <name type="common">lettuce slug</name>
    <dbReference type="NCBI Taxonomy" id="231223"/>
    <lineage>
        <taxon>Eukaryota</taxon>
        <taxon>Metazoa</taxon>
        <taxon>Spiralia</taxon>
        <taxon>Lophotrochozoa</taxon>
        <taxon>Mollusca</taxon>
        <taxon>Gastropoda</taxon>
        <taxon>Heterobranchia</taxon>
        <taxon>Euthyneura</taxon>
        <taxon>Panpulmonata</taxon>
        <taxon>Sacoglossa</taxon>
        <taxon>Placobranchoidea</taxon>
        <taxon>Plakobranchidae</taxon>
        <taxon>Elysia</taxon>
    </lineage>
</organism>
<sequence length="88" mass="9791">MPTRKCVEQNLQGFFPRSRISPPRDDPWLFQVTMTGELSPAAKQTPNPPCLTRPFTIRQTRQGGQFEQLKDSSPLLGPGPDLAPNDVS</sequence>
<protein>
    <submittedName>
        <fullName evidence="2">Uncharacterized protein</fullName>
    </submittedName>
</protein>
<gene>
    <name evidence="2" type="ORF">RRG08_034396</name>
</gene>
<comment type="caution">
    <text evidence="2">The sequence shown here is derived from an EMBL/GenBank/DDBJ whole genome shotgun (WGS) entry which is preliminary data.</text>
</comment>
<dbReference type="AlphaFoldDB" id="A0AAE0YD71"/>
<dbReference type="Proteomes" id="UP001283361">
    <property type="component" value="Unassembled WGS sequence"/>
</dbReference>
<proteinExistence type="predicted"/>
<evidence type="ECO:0000313" key="2">
    <source>
        <dbReference type="EMBL" id="KAK3741351.1"/>
    </source>
</evidence>
<accession>A0AAE0YD71</accession>
<feature type="region of interest" description="Disordered" evidence="1">
    <location>
        <begin position="62"/>
        <end position="88"/>
    </location>
</feature>